<accession>A0ACB5U773</accession>
<reference evidence="1" key="1">
    <citation type="submission" date="2023-04" db="EMBL/GenBank/DDBJ databases">
        <title>Ambrosiozyma monospora NBRC 10751.</title>
        <authorList>
            <person name="Ichikawa N."/>
            <person name="Sato H."/>
            <person name="Tonouchi N."/>
        </authorList>
    </citation>
    <scope>NUCLEOTIDE SEQUENCE</scope>
    <source>
        <strain evidence="1">NBRC 10751</strain>
    </source>
</reference>
<dbReference type="EMBL" id="BSXS01012810">
    <property type="protein sequence ID" value="GMF03050.1"/>
    <property type="molecule type" value="Genomic_DNA"/>
</dbReference>
<evidence type="ECO:0000313" key="1">
    <source>
        <dbReference type="EMBL" id="GMF03050.1"/>
    </source>
</evidence>
<sequence length="176" mass="19258">MATLQTLSQAHIGTTSPEHDINIQQQQFQTNEKLEIQLEAQQSETSRMVTSSESDILNDDGFDYPENNVRGWLVVLGAFFGLIPTWGLANSLGVIQTQVLEHQLASSSTTTVSWVFSIYTCLEMVSNVFSGRFFDRNGVLWPLLVGTTISVGSLLGVANATTVYQFVLAFGVGFGD</sequence>
<evidence type="ECO:0000313" key="2">
    <source>
        <dbReference type="Proteomes" id="UP001165064"/>
    </source>
</evidence>
<organism evidence="1 2">
    <name type="scientific">Ambrosiozyma monospora</name>
    <name type="common">Yeast</name>
    <name type="synonym">Endomycopsis monosporus</name>
    <dbReference type="NCBI Taxonomy" id="43982"/>
    <lineage>
        <taxon>Eukaryota</taxon>
        <taxon>Fungi</taxon>
        <taxon>Dikarya</taxon>
        <taxon>Ascomycota</taxon>
        <taxon>Saccharomycotina</taxon>
        <taxon>Pichiomycetes</taxon>
        <taxon>Pichiales</taxon>
        <taxon>Pichiaceae</taxon>
        <taxon>Ambrosiozyma</taxon>
    </lineage>
</organism>
<name>A0ACB5U773_AMBMO</name>
<protein>
    <submittedName>
        <fullName evidence="1">Unnamed protein product</fullName>
    </submittedName>
</protein>
<gene>
    <name evidence="1" type="ORF">Amon02_001165600</name>
</gene>
<dbReference type="Proteomes" id="UP001165064">
    <property type="component" value="Unassembled WGS sequence"/>
</dbReference>
<comment type="caution">
    <text evidence="1">The sequence shown here is derived from an EMBL/GenBank/DDBJ whole genome shotgun (WGS) entry which is preliminary data.</text>
</comment>
<keyword evidence="2" id="KW-1185">Reference proteome</keyword>
<proteinExistence type="predicted"/>